<sequence length="103" mass="11557">MFALLLIWMPLHGLASFALLKTQFISLSELQTDGGKSAWLSLRSCESCFFFLARFIWGALTGVSLCIKNDSSHLQCDTSLRGCKIFLPLHTIFLRALRGDIFV</sequence>
<accession>A0ABU7A7P2</accession>
<reference evidence="2 3" key="1">
    <citation type="submission" date="2021-07" db="EMBL/GenBank/DDBJ databases">
        <authorList>
            <person name="Palmer J.M."/>
        </authorList>
    </citation>
    <scope>NUCLEOTIDE SEQUENCE [LARGE SCALE GENOMIC DNA]</scope>
    <source>
        <strain evidence="2 3">AT_MEX2019</strain>
        <tissue evidence="2">Muscle</tissue>
    </source>
</reference>
<feature type="signal peptide" evidence="1">
    <location>
        <begin position="1"/>
        <end position="15"/>
    </location>
</feature>
<gene>
    <name evidence="2" type="ORF">ATANTOWER_016059</name>
</gene>
<organism evidence="2 3">
    <name type="scientific">Ataeniobius toweri</name>
    <dbReference type="NCBI Taxonomy" id="208326"/>
    <lineage>
        <taxon>Eukaryota</taxon>
        <taxon>Metazoa</taxon>
        <taxon>Chordata</taxon>
        <taxon>Craniata</taxon>
        <taxon>Vertebrata</taxon>
        <taxon>Euteleostomi</taxon>
        <taxon>Actinopterygii</taxon>
        <taxon>Neopterygii</taxon>
        <taxon>Teleostei</taxon>
        <taxon>Neoteleostei</taxon>
        <taxon>Acanthomorphata</taxon>
        <taxon>Ovalentaria</taxon>
        <taxon>Atherinomorphae</taxon>
        <taxon>Cyprinodontiformes</taxon>
        <taxon>Goodeidae</taxon>
        <taxon>Ataeniobius</taxon>
    </lineage>
</organism>
<dbReference type="EMBL" id="JAHUTI010003325">
    <property type="protein sequence ID" value="MED6233743.1"/>
    <property type="molecule type" value="Genomic_DNA"/>
</dbReference>
<evidence type="ECO:0000313" key="3">
    <source>
        <dbReference type="Proteomes" id="UP001345963"/>
    </source>
</evidence>
<evidence type="ECO:0008006" key="4">
    <source>
        <dbReference type="Google" id="ProtNLM"/>
    </source>
</evidence>
<evidence type="ECO:0000313" key="2">
    <source>
        <dbReference type="EMBL" id="MED6233743.1"/>
    </source>
</evidence>
<evidence type="ECO:0000256" key="1">
    <source>
        <dbReference type="SAM" id="SignalP"/>
    </source>
</evidence>
<dbReference type="Proteomes" id="UP001345963">
    <property type="component" value="Unassembled WGS sequence"/>
</dbReference>
<proteinExistence type="predicted"/>
<name>A0ABU7A7P2_9TELE</name>
<keyword evidence="1" id="KW-0732">Signal</keyword>
<feature type="chain" id="PRO_5045451887" description="Secreted protein" evidence="1">
    <location>
        <begin position="16"/>
        <end position="103"/>
    </location>
</feature>
<comment type="caution">
    <text evidence="2">The sequence shown here is derived from an EMBL/GenBank/DDBJ whole genome shotgun (WGS) entry which is preliminary data.</text>
</comment>
<keyword evidence="3" id="KW-1185">Reference proteome</keyword>
<protein>
    <recommendedName>
        <fullName evidence="4">Secreted protein</fullName>
    </recommendedName>
</protein>